<reference evidence="2" key="4">
    <citation type="submission" date="2019-03" db="UniProtKB">
        <authorList>
            <consortium name="EnsemblPlants"/>
        </authorList>
    </citation>
    <scope>IDENTIFICATION</scope>
</reference>
<reference evidence="2" key="5">
    <citation type="journal article" date="2021" name="G3 (Bethesda)">
        <title>Aegilops tauschii genome assembly Aet v5.0 features greater sequence contiguity and improved annotation.</title>
        <authorList>
            <person name="Wang L."/>
            <person name="Zhu T."/>
            <person name="Rodriguez J.C."/>
            <person name="Deal K.R."/>
            <person name="Dubcovsky J."/>
            <person name="McGuire P.E."/>
            <person name="Lux T."/>
            <person name="Spannagl M."/>
            <person name="Mayer K.F.X."/>
            <person name="Baldrich P."/>
            <person name="Meyers B.C."/>
            <person name="Huo N."/>
            <person name="Gu Y.Q."/>
            <person name="Zhou H."/>
            <person name="Devos K.M."/>
            <person name="Bennetzen J.L."/>
            <person name="Unver T."/>
            <person name="Budak H."/>
            <person name="Gulick P.J."/>
            <person name="Galiba G."/>
            <person name="Kalapos B."/>
            <person name="Nelson D.R."/>
            <person name="Li P."/>
            <person name="You F.M."/>
            <person name="Luo M.C."/>
            <person name="Dvorak J."/>
        </authorList>
    </citation>
    <scope>NUCLEOTIDE SEQUENCE [LARGE SCALE GENOMIC DNA]</scope>
    <source>
        <strain evidence="2">cv. AL8/78</strain>
    </source>
</reference>
<protein>
    <submittedName>
        <fullName evidence="2">Uncharacterized protein</fullName>
    </submittedName>
</protein>
<accession>A0A453GIB2</accession>
<organism evidence="2 3">
    <name type="scientific">Aegilops tauschii subsp. strangulata</name>
    <name type="common">Goatgrass</name>
    <dbReference type="NCBI Taxonomy" id="200361"/>
    <lineage>
        <taxon>Eukaryota</taxon>
        <taxon>Viridiplantae</taxon>
        <taxon>Streptophyta</taxon>
        <taxon>Embryophyta</taxon>
        <taxon>Tracheophyta</taxon>
        <taxon>Spermatophyta</taxon>
        <taxon>Magnoliopsida</taxon>
        <taxon>Liliopsida</taxon>
        <taxon>Poales</taxon>
        <taxon>Poaceae</taxon>
        <taxon>BOP clade</taxon>
        <taxon>Pooideae</taxon>
        <taxon>Triticodae</taxon>
        <taxon>Triticeae</taxon>
        <taxon>Triticinae</taxon>
        <taxon>Aegilops</taxon>
    </lineage>
</organism>
<feature type="compositionally biased region" description="Polar residues" evidence="1">
    <location>
        <begin position="1"/>
        <end position="14"/>
    </location>
</feature>
<dbReference type="EnsemblPlants" id="AET3Gv21027000.6">
    <property type="protein sequence ID" value="AET3Gv21027000.6"/>
    <property type="gene ID" value="AET3Gv21027000"/>
</dbReference>
<feature type="compositionally biased region" description="Basic residues" evidence="1">
    <location>
        <begin position="57"/>
        <end position="70"/>
    </location>
</feature>
<reference evidence="3" key="2">
    <citation type="journal article" date="2017" name="Nat. Plants">
        <title>The Aegilops tauschii genome reveals multiple impacts of transposons.</title>
        <authorList>
            <person name="Zhao G."/>
            <person name="Zou C."/>
            <person name="Li K."/>
            <person name="Wang K."/>
            <person name="Li T."/>
            <person name="Gao L."/>
            <person name="Zhang X."/>
            <person name="Wang H."/>
            <person name="Yang Z."/>
            <person name="Liu X."/>
            <person name="Jiang W."/>
            <person name="Mao L."/>
            <person name="Kong X."/>
            <person name="Jiao Y."/>
            <person name="Jia J."/>
        </authorList>
    </citation>
    <scope>NUCLEOTIDE SEQUENCE [LARGE SCALE GENOMIC DNA]</scope>
    <source>
        <strain evidence="3">cv. AL8/78</strain>
    </source>
</reference>
<reference evidence="3" key="1">
    <citation type="journal article" date="2014" name="Science">
        <title>Ancient hybridizations among the ancestral genomes of bread wheat.</title>
        <authorList>
            <consortium name="International Wheat Genome Sequencing Consortium,"/>
            <person name="Marcussen T."/>
            <person name="Sandve S.R."/>
            <person name="Heier L."/>
            <person name="Spannagl M."/>
            <person name="Pfeifer M."/>
            <person name="Jakobsen K.S."/>
            <person name="Wulff B.B."/>
            <person name="Steuernagel B."/>
            <person name="Mayer K.F."/>
            <person name="Olsen O.A."/>
        </authorList>
    </citation>
    <scope>NUCLEOTIDE SEQUENCE [LARGE SCALE GENOMIC DNA]</scope>
    <source>
        <strain evidence="3">cv. AL8/78</strain>
    </source>
</reference>
<keyword evidence="3" id="KW-1185">Reference proteome</keyword>
<dbReference type="Gramene" id="AET3Gv21027000.6">
    <property type="protein sequence ID" value="AET3Gv21027000.6"/>
    <property type="gene ID" value="AET3Gv21027000"/>
</dbReference>
<evidence type="ECO:0000256" key="1">
    <source>
        <dbReference type="SAM" id="MobiDB-lite"/>
    </source>
</evidence>
<evidence type="ECO:0000313" key="3">
    <source>
        <dbReference type="Proteomes" id="UP000015105"/>
    </source>
</evidence>
<sequence length="156" mass="16407">DPQSSIGHLQSTSDAGGGPVQIRCTASIPPQIRPATASPLRLLGPLGPPPPQPRCCAAHHRRRLVRRRKSSASDSDGFASDLKTRGTELLQNKQPDVHTPPIPSHAQCQGMVRCSHSSSPISSINFNLMEKSSLCSNPGTCPANGATGLSHGLCCM</sequence>
<name>A0A453GIB2_AEGTS</name>
<evidence type="ECO:0000313" key="2">
    <source>
        <dbReference type="EnsemblPlants" id="AET3Gv21027000.6"/>
    </source>
</evidence>
<dbReference type="Proteomes" id="UP000015105">
    <property type="component" value="Chromosome 3D"/>
</dbReference>
<feature type="compositionally biased region" description="Low complexity" evidence="1">
    <location>
        <begin position="72"/>
        <end position="81"/>
    </location>
</feature>
<proteinExistence type="predicted"/>
<reference evidence="2" key="3">
    <citation type="journal article" date="2017" name="Nature">
        <title>Genome sequence of the progenitor of the wheat D genome Aegilops tauschii.</title>
        <authorList>
            <person name="Luo M.C."/>
            <person name="Gu Y.Q."/>
            <person name="Puiu D."/>
            <person name="Wang H."/>
            <person name="Twardziok S.O."/>
            <person name="Deal K.R."/>
            <person name="Huo N."/>
            <person name="Zhu T."/>
            <person name="Wang L."/>
            <person name="Wang Y."/>
            <person name="McGuire P.E."/>
            <person name="Liu S."/>
            <person name="Long H."/>
            <person name="Ramasamy R.K."/>
            <person name="Rodriguez J.C."/>
            <person name="Van S.L."/>
            <person name="Yuan L."/>
            <person name="Wang Z."/>
            <person name="Xia Z."/>
            <person name="Xiao L."/>
            <person name="Anderson O.D."/>
            <person name="Ouyang S."/>
            <person name="Liang Y."/>
            <person name="Zimin A.V."/>
            <person name="Pertea G."/>
            <person name="Qi P."/>
            <person name="Bennetzen J.L."/>
            <person name="Dai X."/>
            <person name="Dawson M.W."/>
            <person name="Muller H.G."/>
            <person name="Kugler K."/>
            <person name="Rivarola-Duarte L."/>
            <person name="Spannagl M."/>
            <person name="Mayer K.F.X."/>
            <person name="Lu F.H."/>
            <person name="Bevan M.W."/>
            <person name="Leroy P."/>
            <person name="Li P."/>
            <person name="You F.M."/>
            <person name="Sun Q."/>
            <person name="Liu Z."/>
            <person name="Lyons E."/>
            <person name="Wicker T."/>
            <person name="Salzberg S.L."/>
            <person name="Devos K.M."/>
            <person name="Dvorak J."/>
        </authorList>
    </citation>
    <scope>NUCLEOTIDE SEQUENCE [LARGE SCALE GENOMIC DNA]</scope>
    <source>
        <strain evidence="2">cv. AL8/78</strain>
    </source>
</reference>
<feature type="region of interest" description="Disordered" evidence="1">
    <location>
        <begin position="1"/>
        <end position="81"/>
    </location>
</feature>
<dbReference type="AlphaFoldDB" id="A0A453GIB2"/>